<keyword evidence="4" id="KW-0648">Protein biosynthesis</keyword>
<dbReference type="EMBL" id="JARJCW010000006">
    <property type="protein sequence ID" value="KAJ7223040.1"/>
    <property type="molecule type" value="Genomic_DNA"/>
</dbReference>
<dbReference type="PANTHER" id="PTHR12217">
    <property type="entry name" value="EUKARYOTIC TRANSLATION INITIATION FACTOR 2D"/>
    <property type="match status" value="1"/>
</dbReference>
<dbReference type="Pfam" id="PF26292">
    <property type="entry name" value="PUA_elF2D"/>
    <property type="match status" value="1"/>
</dbReference>
<dbReference type="CDD" id="cd11610">
    <property type="entry name" value="eIF2D_N"/>
    <property type="match status" value="1"/>
</dbReference>
<evidence type="ECO:0000259" key="3">
    <source>
        <dbReference type="PROSITE" id="PS50296"/>
    </source>
</evidence>
<accession>A0AAD7E0P9</accession>
<evidence type="ECO:0000256" key="1">
    <source>
        <dbReference type="ARBA" id="ARBA00022490"/>
    </source>
</evidence>
<reference evidence="4" key="1">
    <citation type="submission" date="2023-03" db="EMBL/GenBank/DDBJ databases">
        <title>Massive genome expansion in bonnet fungi (Mycena s.s.) driven by repeated elements and novel gene families across ecological guilds.</title>
        <authorList>
            <consortium name="Lawrence Berkeley National Laboratory"/>
            <person name="Harder C.B."/>
            <person name="Miyauchi S."/>
            <person name="Viragh M."/>
            <person name="Kuo A."/>
            <person name="Thoen E."/>
            <person name="Andreopoulos B."/>
            <person name="Lu D."/>
            <person name="Skrede I."/>
            <person name="Drula E."/>
            <person name="Henrissat B."/>
            <person name="Morin E."/>
            <person name="Kohler A."/>
            <person name="Barry K."/>
            <person name="LaButti K."/>
            <person name="Morin E."/>
            <person name="Salamov A."/>
            <person name="Lipzen A."/>
            <person name="Mereny Z."/>
            <person name="Hegedus B."/>
            <person name="Baldrian P."/>
            <person name="Stursova M."/>
            <person name="Weitz H."/>
            <person name="Taylor A."/>
            <person name="Grigoriev I.V."/>
            <person name="Nagy L.G."/>
            <person name="Martin F."/>
            <person name="Kauserud H."/>
        </authorList>
    </citation>
    <scope>NUCLEOTIDE SEQUENCE</scope>
    <source>
        <strain evidence="4">9144</strain>
    </source>
</reference>
<dbReference type="Pfam" id="PF25304">
    <property type="entry name" value="WHD_eIF2D"/>
    <property type="match status" value="1"/>
</dbReference>
<keyword evidence="4" id="KW-0396">Initiation factor</keyword>
<comment type="caution">
    <text evidence="4">The sequence shown here is derived from an EMBL/GenBank/DDBJ whole genome shotgun (WGS) entry which is preliminary data.</text>
</comment>
<proteinExistence type="predicted"/>
<dbReference type="AlphaFoldDB" id="A0AAD7E0P9"/>
<dbReference type="InterPro" id="IPR039757">
    <property type="entry name" value="EIF2D"/>
</dbReference>
<dbReference type="PROSITE" id="PS50890">
    <property type="entry name" value="PUA"/>
    <property type="match status" value="1"/>
</dbReference>
<dbReference type="GO" id="GO:0003743">
    <property type="term" value="F:translation initiation factor activity"/>
    <property type="evidence" value="ECO:0007669"/>
    <property type="project" value="UniProtKB-KW"/>
</dbReference>
<dbReference type="CDD" id="cd21156">
    <property type="entry name" value="PUA_eIF2d-like"/>
    <property type="match status" value="1"/>
</dbReference>
<dbReference type="PROSITE" id="PS50296">
    <property type="entry name" value="SUI1"/>
    <property type="match status" value="1"/>
</dbReference>
<evidence type="ECO:0000313" key="5">
    <source>
        <dbReference type="Proteomes" id="UP001219525"/>
    </source>
</evidence>
<dbReference type="InterPro" id="IPR057429">
    <property type="entry name" value="WH_eIF2D"/>
</dbReference>
<keyword evidence="1" id="KW-0963">Cytoplasm</keyword>
<dbReference type="InterPro" id="IPR048247">
    <property type="entry name" value="eIF2D_N"/>
</dbReference>
<name>A0AAD7E0P9_9AGAR</name>
<evidence type="ECO:0000313" key="4">
    <source>
        <dbReference type="EMBL" id="KAJ7223040.1"/>
    </source>
</evidence>
<dbReference type="InterPro" id="IPR041366">
    <property type="entry name" value="Pre-PUA"/>
</dbReference>
<dbReference type="Pfam" id="PF17832">
    <property type="entry name" value="Pre-PUA"/>
    <property type="match status" value="1"/>
</dbReference>
<gene>
    <name evidence="4" type="ORF">GGX14DRAFT_656946</name>
</gene>
<dbReference type="Pfam" id="PF01253">
    <property type="entry name" value="SUI1"/>
    <property type="match status" value="1"/>
</dbReference>
<dbReference type="InterPro" id="IPR001950">
    <property type="entry name" value="SUI1"/>
</dbReference>
<organism evidence="4 5">
    <name type="scientific">Mycena pura</name>
    <dbReference type="NCBI Taxonomy" id="153505"/>
    <lineage>
        <taxon>Eukaryota</taxon>
        <taxon>Fungi</taxon>
        <taxon>Dikarya</taxon>
        <taxon>Basidiomycota</taxon>
        <taxon>Agaricomycotina</taxon>
        <taxon>Agaricomycetes</taxon>
        <taxon>Agaricomycetidae</taxon>
        <taxon>Agaricales</taxon>
        <taxon>Marasmiineae</taxon>
        <taxon>Mycenaceae</taxon>
        <taxon>Mycena</taxon>
    </lineage>
</organism>
<evidence type="ECO:0000256" key="2">
    <source>
        <dbReference type="SAM" id="MobiDB-lite"/>
    </source>
</evidence>
<protein>
    <submittedName>
        <fullName evidence="4">Eukaryotic translation initiation factor SUI1 family protein</fullName>
    </submittedName>
</protein>
<dbReference type="InterPro" id="IPR039759">
    <property type="entry name" value="eIF2D_SUI1"/>
</dbReference>
<dbReference type="Proteomes" id="UP001219525">
    <property type="component" value="Unassembled WGS sequence"/>
</dbReference>
<dbReference type="PANTHER" id="PTHR12217:SF4">
    <property type="entry name" value="EUKARYOTIC TRANSLATION INITIATION FACTOR 2D"/>
    <property type="match status" value="1"/>
</dbReference>
<dbReference type="Gene3D" id="3.30.780.10">
    <property type="entry name" value="SUI1-like domain"/>
    <property type="match status" value="1"/>
</dbReference>
<dbReference type="SUPFAM" id="SSF55159">
    <property type="entry name" value="eIF1-like"/>
    <property type="match status" value="1"/>
</dbReference>
<feature type="domain" description="SUI1" evidence="3">
    <location>
        <begin position="503"/>
        <end position="577"/>
    </location>
</feature>
<feature type="region of interest" description="Disordered" evidence="2">
    <location>
        <begin position="183"/>
        <end position="220"/>
    </location>
</feature>
<dbReference type="CDD" id="cd11608">
    <property type="entry name" value="eIF2D_C"/>
    <property type="match status" value="1"/>
</dbReference>
<sequence length="592" mass="65235">MFKKPLSTLKTSAPLRGSDRKKLRQRVISAYSLSLEDADHLVPDGILSVKFNTHLNEPGILYLSPDGDPLWFTVGKGSDALIPAIYTMWKRPKLLPFLSTPAEVIPVLVVVHLSPSLNEGQLVSITQYTRENHLLSPPLAVGRMALSSDQIQDGRQEKGKAVYVLHTWKDHLWDMGSKPDPPEFAPFLEESAPAPGSSLSQDDAEASPPPSEDIDVPDETPIATARVSYTPSEISTMLHESLLQALSTVLSELPSSSFPMSASVFYSTYVLPYRPAFPNSVFPNGSETSSLQEITIKTSAHKSLTAFLKSAEKELLLTLRAPPKHGQQSEVVVTGVNASHPSVVGHKRFVTVKDIETTAAKKALREERLNEAEEKNGQVVEVKEVWRPHLKSVELFEAFGERQIYLLTLCDLAEIRTLLNNYITSKSLVNLREQSYINLDELLVKTISPKAKKGSAAEASAAPLEFMKREELTKKVLEQMQPWHEVKAPGKDPVLKKGALKPIQVAIKLRQGRRPSTLISGIEPFLVLSADEMAEDLRKICAGATSVSPRVGGIPGLEILVQGKQSKNVSDYLTDKGIPKKWIEIIDFTGKK</sequence>
<dbReference type="Gene3D" id="3.10.400.20">
    <property type="match status" value="1"/>
</dbReference>
<dbReference type="InterPro" id="IPR048248">
    <property type="entry name" value="PUA_eIF2d-like"/>
</dbReference>
<dbReference type="InterPro" id="IPR036877">
    <property type="entry name" value="SUI1_dom_sf"/>
</dbReference>
<keyword evidence="5" id="KW-1185">Reference proteome</keyword>
<dbReference type="GO" id="GO:0001731">
    <property type="term" value="P:formation of translation preinitiation complex"/>
    <property type="evidence" value="ECO:0007669"/>
    <property type="project" value="InterPro"/>
</dbReference>